<organism evidence="2 3">
    <name type="scientific">Clostridium botulinum C</name>
    <dbReference type="NCBI Taxonomy" id="36828"/>
    <lineage>
        <taxon>Bacteria</taxon>
        <taxon>Bacillati</taxon>
        <taxon>Bacillota</taxon>
        <taxon>Clostridia</taxon>
        <taxon>Eubacteriales</taxon>
        <taxon>Clostridiaceae</taxon>
        <taxon>Clostridium</taxon>
    </lineage>
</organism>
<evidence type="ECO:0000256" key="1">
    <source>
        <dbReference type="SAM" id="Coils"/>
    </source>
</evidence>
<proteinExistence type="predicted"/>
<comment type="caution">
    <text evidence="2">The sequence shown here is derived from an EMBL/GenBank/DDBJ whole genome shotgun (WGS) entry which is preliminary data.</text>
</comment>
<gene>
    <name evidence="2" type="ORF">G8S53_06330</name>
</gene>
<keyword evidence="1" id="KW-0175">Coiled coil</keyword>
<reference evidence="2" key="2">
    <citation type="journal article" date="2021" name="Microorganisms">
        <title>Extensive Genome Exploration of Clostridium botulinum Group III Field Strains.</title>
        <authorList>
            <person name="Fillo S."/>
            <person name="Giordani F."/>
            <person name="Tonon E."/>
            <person name="Drigo I."/>
            <person name="Anselmo A."/>
            <person name="Fortunato A."/>
            <person name="Lista F."/>
            <person name="Bano L."/>
        </authorList>
    </citation>
    <scope>NUCLEOTIDE SEQUENCE</scope>
    <source>
        <strain evidence="2">IZSVe-TV_9877_3_12</strain>
    </source>
</reference>
<sequence>MTNTKRLSNKEMRKADEFIKAIFDGDQDLVGSLLGFKPIVIGNQEDILKDLHNDDSDLSKYIKSLSSKINENKLHKQETIKEKEYQPQVGDEVLILDSPEGIKNVKGTIVDEVKGTEQFLIKLSELNALYVDKDKVQVVKKKQNIEEINKLKDKIQKLKDCKDILIDEIQCVTKQIKDLEDNKINIQQELKQTTTKLEQYKQQLEQLRGR</sequence>
<feature type="coiled-coil region" evidence="1">
    <location>
        <begin position="138"/>
        <end position="210"/>
    </location>
</feature>
<protein>
    <submittedName>
        <fullName evidence="2">Uncharacterized protein</fullName>
    </submittedName>
</protein>
<accession>A0A9Q3YZ82</accession>
<dbReference type="Proteomes" id="UP000813637">
    <property type="component" value="Unassembled WGS sequence"/>
</dbReference>
<reference evidence="2" key="1">
    <citation type="submission" date="2020-02" db="EMBL/GenBank/DDBJ databases">
        <authorList>
            <person name="Fillo S."/>
            <person name="Giordani F."/>
            <person name="Tonon E."/>
            <person name="Drigo I."/>
            <person name="Anselmo A."/>
            <person name="Fortunato A."/>
            <person name="Bano L."/>
            <person name="Lista F."/>
        </authorList>
    </citation>
    <scope>NUCLEOTIDE SEQUENCE</scope>
    <source>
        <strain evidence="2">IZSVe-TV_9877_3_12</strain>
    </source>
</reference>
<name>A0A9Q3YZ82_CLOBO</name>
<dbReference type="RefSeq" id="WP_015978957.1">
    <property type="nucleotide sequence ID" value="NZ_JAAMYB010000004.1"/>
</dbReference>
<dbReference type="AlphaFoldDB" id="A0A9Q3YZ82"/>
<dbReference type="EMBL" id="JAAMYB010000004">
    <property type="protein sequence ID" value="MCD3194906.1"/>
    <property type="molecule type" value="Genomic_DNA"/>
</dbReference>
<evidence type="ECO:0000313" key="2">
    <source>
        <dbReference type="EMBL" id="MCD3194906.1"/>
    </source>
</evidence>
<evidence type="ECO:0000313" key="3">
    <source>
        <dbReference type="Proteomes" id="UP000813637"/>
    </source>
</evidence>